<comment type="caution">
    <text evidence="4">The sequence shown here is derived from an EMBL/GenBank/DDBJ whole genome shotgun (WGS) entry which is preliminary data.</text>
</comment>
<evidence type="ECO:0000313" key="4">
    <source>
        <dbReference type="EMBL" id="KZN62034.1"/>
    </source>
</evidence>
<dbReference type="Proteomes" id="UP000076486">
    <property type="component" value="Unassembled WGS sequence"/>
</dbReference>
<feature type="transmembrane region" description="Helical" evidence="1">
    <location>
        <begin position="241"/>
        <end position="262"/>
    </location>
</feature>
<dbReference type="InterPro" id="IPR050879">
    <property type="entry name" value="Acyltransferase_3"/>
</dbReference>
<dbReference type="RefSeq" id="WP_063368695.1">
    <property type="nucleotide sequence ID" value="NZ_AUYC01000035.1"/>
</dbReference>
<dbReference type="AlphaFoldDB" id="A0A167K2N9"/>
<accession>A0A167K2N9</accession>
<feature type="transmembrane region" description="Helical" evidence="1">
    <location>
        <begin position="310"/>
        <end position="328"/>
    </location>
</feature>
<evidence type="ECO:0000256" key="1">
    <source>
        <dbReference type="SAM" id="Phobius"/>
    </source>
</evidence>
<dbReference type="PATRIC" id="fig|1365248.3.peg.3288"/>
<dbReference type="InterPro" id="IPR002656">
    <property type="entry name" value="Acyl_transf_3_dom"/>
</dbReference>
<gene>
    <name evidence="4" type="ORF">N473_21050</name>
</gene>
<dbReference type="PANTHER" id="PTHR23028:SF53">
    <property type="entry name" value="ACYL_TRANSF_3 DOMAIN-CONTAINING PROTEIN"/>
    <property type="match status" value="1"/>
</dbReference>
<dbReference type="Pfam" id="PF19040">
    <property type="entry name" value="SGNH"/>
    <property type="match status" value="1"/>
</dbReference>
<feature type="transmembrane region" description="Helical" evidence="1">
    <location>
        <begin position="154"/>
        <end position="172"/>
    </location>
</feature>
<dbReference type="Pfam" id="PF01757">
    <property type="entry name" value="Acyl_transf_3"/>
    <property type="match status" value="1"/>
</dbReference>
<evidence type="ECO:0008006" key="6">
    <source>
        <dbReference type="Google" id="ProtNLM"/>
    </source>
</evidence>
<feature type="domain" description="Acyltransferase 3" evidence="2">
    <location>
        <begin position="6"/>
        <end position="324"/>
    </location>
</feature>
<feature type="transmembrane region" description="Helical" evidence="1">
    <location>
        <begin position="274"/>
        <end position="294"/>
    </location>
</feature>
<feature type="transmembrane region" description="Helical" evidence="1">
    <location>
        <begin position="66"/>
        <end position="84"/>
    </location>
</feature>
<reference evidence="4 5" key="1">
    <citation type="submission" date="2013-07" db="EMBL/GenBank/DDBJ databases">
        <title>Comparative Genomic and Metabolomic Analysis of Twelve Strains of Pseudoalteromonas luteoviolacea.</title>
        <authorList>
            <person name="Vynne N.G."/>
            <person name="Mansson M."/>
            <person name="Gram L."/>
        </authorList>
    </citation>
    <scope>NUCLEOTIDE SEQUENCE [LARGE SCALE GENOMIC DNA]</scope>
    <source>
        <strain evidence="4 5">CPMOR-1</strain>
    </source>
</reference>
<dbReference type="GO" id="GO:0016747">
    <property type="term" value="F:acyltransferase activity, transferring groups other than amino-acyl groups"/>
    <property type="evidence" value="ECO:0007669"/>
    <property type="project" value="InterPro"/>
</dbReference>
<feature type="transmembrane region" description="Helical" evidence="1">
    <location>
        <begin position="178"/>
        <end position="198"/>
    </location>
</feature>
<organism evidence="4 5">
    <name type="scientific">Pseudoalteromonas luteoviolacea CPMOR-1</name>
    <dbReference type="NCBI Taxonomy" id="1365248"/>
    <lineage>
        <taxon>Bacteria</taxon>
        <taxon>Pseudomonadati</taxon>
        <taxon>Pseudomonadota</taxon>
        <taxon>Gammaproteobacteria</taxon>
        <taxon>Alteromonadales</taxon>
        <taxon>Pseudoalteromonadaceae</taxon>
        <taxon>Pseudoalteromonas</taxon>
    </lineage>
</organism>
<dbReference type="InterPro" id="IPR043968">
    <property type="entry name" value="SGNH"/>
</dbReference>
<name>A0A167K2N9_9GAMM</name>
<feature type="transmembrane region" description="Helical" evidence="1">
    <location>
        <begin position="340"/>
        <end position="358"/>
    </location>
</feature>
<feature type="transmembrane region" description="Helical" evidence="1">
    <location>
        <begin position="125"/>
        <end position="147"/>
    </location>
</feature>
<feature type="transmembrane region" description="Helical" evidence="1">
    <location>
        <begin position="7"/>
        <end position="25"/>
    </location>
</feature>
<keyword evidence="1" id="KW-1133">Transmembrane helix</keyword>
<keyword evidence="1" id="KW-0472">Membrane</keyword>
<evidence type="ECO:0000259" key="2">
    <source>
        <dbReference type="Pfam" id="PF01757"/>
    </source>
</evidence>
<sequence>MKYRSDIQMLRGVAVLYVVLFHLGIQAIQSGFLGVDVFFVISGFLMAVLYKSDDVKGFFIRRARRLLPAYYVVILSTLVISFLINTPNETNQVISQAIFGSTFLSNVGFWLQNSYFSKAEFNPLLHLWSLGVEIQFYLIVPILAYIFHKLRFSLLFILLSSMLLCFAVLTISPKTSFFMMPLRIWEFLLGFGCALYLTNNGDVKRQEFRWLGAVGLLFILLIPFLNVDGVALSVITGHPGLFALLVSLATCMVLIFGLPVIAEQNIIGHSLAKLGNYSYSIYLVHFPIIVLFLSEPFGGTILDITNAADWFIIFGLIVISSTLLHKFVETRKFKISIVKLSAGFVSATLALAIALPIVKTSMISEQEEKIFSAFEDRSTYRCGKLIRMINPAAVSCELSNESQNTHEAILLVGNSHADSIKTTFAKIAEKNEISTHFIVHNNPLMPGGLTPNQIVTEAKSKDINHIVAHFSPMGIKSEALTELVALSDQNNIRVTFIDPVPVWAEHVPQKMYFQLKGSVENLHQTKDEYMSLHREFFDNLSQIQTSNFERVPVVDYFCRPDCMYKNEEGIPLYFDQGHLTLTGSRVLEEAISKIVVQTL</sequence>
<dbReference type="EMBL" id="AUYC01000035">
    <property type="protein sequence ID" value="KZN62034.1"/>
    <property type="molecule type" value="Genomic_DNA"/>
</dbReference>
<feature type="domain" description="SGNH" evidence="3">
    <location>
        <begin position="395"/>
        <end position="592"/>
    </location>
</feature>
<feature type="transmembrane region" description="Helical" evidence="1">
    <location>
        <begin position="210"/>
        <end position="235"/>
    </location>
</feature>
<evidence type="ECO:0000259" key="3">
    <source>
        <dbReference type="Pfam" id="PF19040"/>
    </source>
</evidence>
<protein>
    <recommendedName>
        <fullName evidence="6">Acyltransferase 3 domain-containing protein</fullName>
    </recommendedName>
</protein>
<dbReference type="GO" id="GO:0000271">
    <property type="term" value="P:polysaccharide biosynthetic process"/>
    <property type="evidence" value="ECO:0007669"/>
    <property type="project" value="TreeGrafter"/>
</dbReference>
<evidence type="ECO:0000313" key="5">
    <source>
        <dbReference type="Proteomes" id="UP000076486"/>
    </source>
</evidence>
<proteinExistence type="predicted"/>
<dbReference type="GO" id="GO:0016020">
    <property type="term" value="C:membrane"/>
    <property type="evidence" value="ECO:0007669"/>
    <property type="project" value="TreeGrafter"/>
</dbReference>
<keyword evidence="1" id="KW-0812">Transmembrane</keyword>
<dbReference type="PANTHER" id="PTHR23028">
    <property type="entry name" value="ACETYLTRANSFERASE"/>
    <property type="match status" value="1"/>
</dbReference>